<dbReference type="InterPro" id="IPR000914">
    <property type="entry name" value="SBP_5_dom"/>
</dbReference>
<dbReference type="KEGG" id="care:LT85_1320"/>
<gene>
    <name evidence="7" type="ORF">LT85_1320</name>
</gene>
<evidence type="ECO:0000256" key="5">
    <source>
        <dbReference type="SAM" id="SignalP"/>
    </source>
</evidence>
<dbReference type="SUPFAM" id="SSF53850">
    <property type="entry name" value="Periplasmic binding protein-like II"/>
    <property type="match status" value="1"/>
</dbReference>
<evidence type="ECO:0000256" key="3">
    <source>
        <dbReference type="ARBA" id="ARBA00022448"/>
    </source>
</evidence>
<dbReference type="AlphaFoldDB" id="A0A0A1F6X7"/>
<feature type="signal peptide" evidence="5">
    <location>
        <begin position="1"/>
        <end position="34"/>
    </location>
</feature>
<dbReference type="PANTHER" id="PTHR30290">
    <property type="entry name" value="PERIPLASMIC BINDING COMPONENT OF ABC TRANSPORTER"/>
    <property type="match status" value="1"/>
</dbReference>
<keyword evidence="8" id="KW-1185">Reference proteome</keyword>
<comment type="similarity">
    <text evidence="2">Belongs to the bacterial solute-binding protein 5 family.</text>
</comment>
<dbReference type="PIRSF" id="PIRSF002741">
    <property type="entry name" value="MppA"/>
    <property type="match status" value="1"/>
</dbReference>
<dbReference type="GO" id="GO:0015833">
    <property type="term" value="P:peptide transport"/>
    <property type="evidence" value="ECO:0007669"/>
    <property type="project" value="TreeGrafter"/>
</dbReference>
<dbReference type="CDD" id="cd08505">
    <property type="entry name" value="PBP2_NikA_DppA_OppA_like_18"/>
    <property type="match status" value="1"/>
</dbReference>
<protein>
    <submittedName>
        <fullName evidence="7">Dipeptide-binding ABC transporter</fullName>
    </submittedName>
</protein>
<name>A0A0A1F6X7_9BURK</name>
<evidence type="ECO:0000256" key="4">
    <source>
        <dbReference type="ARBA" id="ARBA00022729"/>
    </source>
</evidence>
<dbReference type="InterPro" id="IPR039424">
    <property type="entry name" value="SBP_5"/>
</dbReference>
<dbReference type="Gene3D" id="3.40.190.10">
    <property type="entry name" value="Periplasmic binding protein-like II"/>
    <property type="match status" value="1"/>
</dbReference>
<proteinExistence type="inferred from homology"/>
<dbReference type="Proteomes" id="UP000030302">
    <property type="component" value="Chromosome"/>
</dbReference>
<keyword evidence="4 5" id="KW-0732">Signal</keyword>
<comment type="subcellular location">
    <subcellularLocation>
        <location evidence="1">Cell envelope</location>
    </subcellularLocation>
</comment>
<dbReference type="HOGENOM" id="CLU_017028_6_0_4"/>
<dbReference type="EMBL" id="CP009962">
    <property type="protein sequence ID" value="AIY40478.1"/>
    <property type="molecule type" value="Genomic_DNA"/>
</dbReference>
<organism evidence="7 8">
    <name type="scientific">Collimonas arenae</name>
    <dbReference type="NCBI Taxonomy" id="279058"/>
    <lineage>
        <taxon>Bacteria</taxon>
        <taxon>Pseudomonadati</taxon>
        <taxon>Pseudomonadota</taxon>
        <taxon>Betaproteobacteria</taxon>
        <taxon>Burkholderiales</taxon>
        <taxon>Oxalobacteraceae</taxon>
        <taxon>Collimonas</taxon>
    </lineage>
</organism>
<dbReference type="InterPro" id="IPR030678">
    <property type="entry name" value="Peptide/Ni-bd"/>
</dbReference>
<evidence type="ECO:0000313" key="8">
    <source>
        <dbReference type="Proteomes" id="UP000030302"/>
    </source>
</evidence>
<evidence type="ECO:0000313" key="7">
    <source>
        <dbReference type="EMBL" id="AIY40478.1"/>
    </source>
</evidence>
<evidence type="ECO:0000259" key="6">
    <source>
        <dbReference type="Pfam" id="PF00496"/>
    </source>
</evidence>
<dbReference type="PANTHER" id="PTHR30290:SF10">
    <property type="entry name" value="PERIPLASMIC OLIGOPEPTIDE-BINDING PROTEIN-RELATED"/>
    <property type="match status" value="1"/>
</dbReference>
<dbReference type="STRING" id="279058.LT85_1320"/>
<accession>A0A0A1F6X7</accession>
<dbReference type="GO" id="GO:0030288">
    <property type="term" value="C:outer membrane-bounded periplasmic space"/>
    <property type="evidence" value="ECO:0007669"/>
    <property type="project" value="UniProtKB-ARBA"/>
</dbReference>
<feature type="chain" id="PRO_5001983261" evidence="5">
    <location>
        <begin position="35"/>
        <end position="603"/>
    </location>
</feature>
<dbReference type="Gene3D" id="3.10.105.10">
    <property type="entry name" value="Dipeptide-binding Protein, Domain 3"/>
    <property type="match status" value="1"/>
</dbReference>
<evidence type="ECO:0000256" key="1">
    <source>
        <dbReference type="ARBA" id="ARBA00004196"/>
    </source>
</evidence>
<reference evidence="8" key="1">
    <citation type="journal article" date="2014" name="Soil Biol. Biochem.">
        <title>Structure and function of bacterial communities in ageing soils: Insights from the Mendocino ecological staircase.</title>
        <authorList>
            <person name="Uroz S."/>
            <person name="Tech J.J."/>
            <person name="Sawaya N.A."/>
            <person name="Frey-Klett P."/>
            <person name="Leveau J.H.J."/>
        </authorList>
    </citation>
    <scope>NUCLEOTIDE SEQUENCE [LARGE SCALE GENOMIC DNA]</scope>
    <source>
        <strain evidence="8">Cal35</strain>
    </source>
</reference>
<dbReference type="GO" id="GO:0043190">
    <property type="term" value="C:ATP-binding cassette (ABC) transporter complex"/>
    <property type="evidence" value="ECO:0007669"/>
    <property type="project" value="InterPro"/>
</dbReference>
<sequence>MHRQLSNLVSIKKVLIGQMLVLAAFAGSVPSAHAGTNPADPTKVIRNAFEAADDGFDMVRTQNFYSGWVSEVIFETLLTYDYLARPAKLVTETAEAMPEISEDGKTYTFHIKKGIYFSPDLAFKGVRRELTAEDYIYTFKRVLDPKNRSPSANFIAGKIVGLDELAAQAQKTGHFNYETPIAGLQAPDRYTLKVVLNAKDYNFLNVVAYSAFGAVAHEAIDAYGQQTGQHPVGTGPYMLEKYVPRSKIILAANPEYRGFTWDFKSSGDAIDQKIIKDMQGKRMPQVGRVEISIIEENQSRWLAFQGKQIDFDKIPEVAAFSAIDGEKLKPDYAEQGIQLQRVIDAGITYTVLNMKDPVIGGYTNDKIALRRAITMAYNNKEEATLLRSGQATKLEMIIAPGVGGYDPKYRSSIDYNPALANKLLDHFGYKRGADGYRTMPDGSPLLLKYTSNQGGINQEVSELWKRGLDLIGIKTKFIVSNFADNLKAATSCELMMWGAAWNADYPEAENFLQLLYGPNAGHGNHGCYQSPAYDALYVKAMALPLGPERNQIYQQMNRQVEADTAWALNTGRIRNWLVRPWVKGFKKHPILHAEWQYIDVDKH</sequence>
<evidence type="ECO:0000256" key="2">
    <source>
        <dbReference type="ARBA" id="ARBA00005695"/>
    </source>
</evidence>
<dbReference type="Gene3D" id="3.90.76.10">
    <property type="entry name" value="Dipeptide-binding Protein, Domain 1"/>
    <property type="match status" value="1"/>
</dbReference>
<keyword evidence="3" id="KW-0813">Transport</keyword>
<feature type="domain" description="Solute-binding protein family 5" evidence="6">
    <location>
        <begin position="89"/>
        <end position="520"/>
    </location>
</feature>
<dbReference type="Pfam" id="PF00496">
    <property type="entry name" value="SBP_bac_5"/>
    <property type="match status" value="1"/>
</dbReference>
<dbReference type="OrthoDB" id="9801912at2"/>
<dbReference type="GO" id="GO:1904680">
    <property type="term" value="F:peptide transmembrane transporter activity"/>
    <property type="evidence" value="ECO:0007669"/>
    <property type="project" value="TreeGrafter"/>
</dbReference>